<dbReference type="SUPFAM" id="SSF46785">
    <property type="entry name" value="Winged helix' DNA-binding domain"/>
    <property type="match status" value="1"/>
</dbReference>
<dbReference type="InterPro" id="IPR005650">
    <property type="entry name" value="BlaI_family"/>
</dbReference>
<keyword evidence="4" id="KW-0804">Transcription</keyword>
<dbReference type="InterPro" id="IPR036388">
    <property type="entry name" value="WH-like_DNA-bd_sf"/>
</dbReference>
<comment type="similarity">
    <text evidence="1">Belongs to the BlaI transcriptional regulatory family.</text>
</comment>
<evidence type="ECO:0000256" key="1">
    <source>
        <dbReference type="ARBA" id="ARBA00011046"/>
    </source>
</evidence>
<keyword evidence="3" id="KW-0238">DNA-binding</keyword>
<proteinExistence type="inferred from homology"/>
<dbReference type="Proteomes" id="UP000526125">
    <property type="component" value="Unassembled WGS sequence"/>
</dbReference>
<reference evidence="5 6" key="1">
    <citation type="submission" date="2020-05" db="EMBL/GenBank/DDBJ databases">
        <title>Genome Sequencing of Type Strains.</title>
        <authorList>
            <person name="Lemaire J.F."/>
            <person name="Inderbitzin P."/>
            <person name="Gregorio O.A."/>
            <person name="Collins S.B."/>
            <person name="Wespe N."/>
            <person name="Knight-Connoni V."/>
        </authorList>
    </citation>
    <scope>NUCLEOTIDE SEQUENCE [LARGE SCALE GENOMIC DNA]</scope>
    <source>
        <strain evidence="5 6">LMG 21957</strain>
    </source>
</reference>
<gene>
    <name evidence="5" type="ORF">HP552_10685</name>
</gene>
<dbReference type="GO" id="GO:0003677">
    <property type="term" value="F:DNA binding"/>
    <property type="evidence" value="ECO:0007669"/>
    <property type="project" value="UniProtKB-KW"/>
</dbReference>
<dbReference type="AlphaFoldDB" id="A0A7Y6BW49"/>
<evidence type="ECO:0000256" key="3">
    <source>
        <dbReference type="ARBA" id="ARBA00023125"/>
    </source>
</evidence>
<name>A0A7Y6BW49_9BACL</name>
<dbReference type="RefSeq" id="WP_024630797.1">
    <property type="nucleotide sequence ID" value="NZ_JABMCB010000176.1"/>
</dbReference>
<accession>A0A7Y6BW49</accession>
<dbReference type="InterPro" id="IPR036390">
    <property type="entry name" value="WH_DNA-bd_sf"/>
</dbReference>
<keyword evidence="6" id="KW-1185">Reference proteome</keyword>
<dbReference type="GO" id="GO:0045892">
    <property type="term" value="P:negative regulation of DNA-templated transcription"/>
    <property type="evidence" value="ECO:0007669"/>
    <property type="project" value="InterPro"/>
</dbReference>
<keyword evidence="2" id="KW-0805">Transcription regulation</keyword>
<sequence>MRVKRFHLDEEGINKFFGSLEAKIMEILWNNSKMTIKQVHELINAESPISLNAVMTVMTRLTDKDYLIKESSGRGRTRLTFFSAPTTKEEFIQAQTQAVTDGLIADFGSYMVRNLIESLDKADPELIQQLENKLKELKNE</sequence>
<dbReference type="Pfam" id="PF03965">
    <property type="entry name" value="Penicillinase_R"/>
    <property type="match status" value="1"/>
</dbReference>
<evidence type="ECO:0000313" key="5">
    <source>
        <dbReference type="EMBL" id="NUU75693.1"/>
    </source>
</evidence>
<protein>
    <submittedName>
        <fullName evidence="5">BlaI/MecI/CopY family transcriptional regulator</fullName>
    </submittedName>
</protein>
<evidence type="ECO:0000256" key="2">
    <source>
        <dbReference type="ARBA" id="ARBA00023015"/>
    </source>
</evidence>
<evidence type="ECO:0000256" key="4">
    <source>
        <dbReference type="ARBA" id="ARBA00023163"/>
    </source>
</evidence>
<dbReference type="EMBL" id="JABMCB010000176">
    <property type="protein sequence ID" value="NUU75693.1"/>
    <property type="molecule type" value="Genomic_DNA"/>
</dbReference>
<comment type="caution">
    <text evidence="5">The sequence shown here is derived from an EMBL/GenBank/DDBJ whole genome shotgun (WGS) entry which is preliminary data.</text>
</comment>
<dbReference type="Gene3D" id="1.10.10.10">
    <property type="entry name" value="Winged helix-like DNA-binding domain superfamily/Winged helix DNA-binding domain"/>
    <property type="match status" value="1"/>
</dbReference>
<evidence type="ECO:0000313" key="6">
    <source>
        <dbReference type="Proteomes" id="UP000526125"/>
    </source>
</evidence>
<organism evidence="5 6">
    <name type="scientific">Paenibacillus xylanilyticus</name>
    <dbReference type="NCBI Taxonomy" id="248903"/>
    <lineage>
        <taxon>Bacteria</taxon>
        <taxon>Bacillati</taxon>
        <taxon>Bacillota</taxon>
        <taxon>Bacilli</taxon>
        <taxon>Bacillales</taxon>
        <taxon>Paenibacillaceae</taxon>
        <taxon>Paenibacillus</taxon>
    </lineage>
</organism>